<dbReference type="Gene3D" id="3.40.50.300">
    <property type="entry name" value="P-loop containing nucleotide triphosphate hydrolases"/>
    <property type="match status" value="1"/>
</dbReference>
<dbReference type="GO" id="GO:0016887">
    <property type="term" value="F:ATP hydrolysis activity"/>
    <property type="evidence" value="ECO:0007669"/>
    <property type="project" value="InterPro"/>
</dbReference>
<dbReference type="GO" id="GO:0005741">
    <property type="term" value="C:mitochondrial outer membrane"/>
    <property type="evidence" value="ECO:0007669"/>
    <property type="project" value="UniProtKB-SubCell"/>
</dbReference>
<evidence type="ECO:0000256" key="6">
    <source>
        <dbReference type="ARBA" id="ARBA00004651"/>
    </source>
</evidence>
<protein>
    <submittedName>
        <fullName evidence="18">ATP-binding cassette sub-family B member 6</fullName>
    </submittedName>
</protein>
<dbReference type="Pfam" id="PF16185">
    <property type="entry name" value="MTABC_N"/>
    <property type="match status" value="1"/>
</dbReference>
<reference evidence="18" key="1">
    <citation type="submission" date="2016-01" db="EMBL/GenBank/DDBJ databases">
        <title>Reference transcriptome for the parasite Schistocephalus solidus: insights into the molecular evolution of parasitism.</title>
        <authorList>
            <person name="Hebert F.O."/>
            <person name="Grambauer S."/>
            <person name="Barber I."/>
            <person name="Landry C.R."/>
            <person name="Aubin-Horth N."/>
        </authorList>
    </citation>
    <scope>NUCLEOTIDE SEQUENCE</scope>
</reference>
<dbReference type="GO" id="GO:0020037">
    <property type="term" value="F:heme binding"/>
    <property type="evidence" value="ECO:0007669"/>
    <property type="project" value="TreeGrafter"/>
</dbReference>
<gene>
    <name evidence="18" type="primary">ABCB6</name>
    <name evidence="18" type="ORF">TR120429</name>
</gene>
<dbReference type="InterPro" id="IPR027417">
    <property type="entry name" value="P-loop_NTPase"/>
</dbReference>
<dbReference type="PANTHER" id="PTHR24221">
    <property type="entry name" value="ATP-BINDING CASSETTE SUB-FAMILY B"/>
    <property type="match status" value="1"/>
</dbReference>
<dbReference type="InterPro" id="IPR036640">
    <property type="entry name" value="ABC1_TM_sf"/>
</dbReference>
<feature type="transmembrane region" description="Helical" evidence="16">
    <location>
        <begin position="62"/>
        <end position="87"/>
    </location>
</feature>
<dbReference type="GO" id="GO:0015439">
    <property type="term" value="F:ABC-type heme transporter activity"/>
    <property type="evidence" value="ECO:0007669"/>
    <property type="project" value="TreeGrafter"/>
</dbReference>
<evidence type="ECO:0000256" key="16">
    <source>
        <dbReference type="SAM" id="Phobius"/>
    </source>
</evidence>
<dbReference type="InterPro" id="IPR032410">
    <property type="entry name" value="ABCB6_N"/>
</dbReference>
<keyword evidence="13" id="KW-1278">Translocase</keyword>
<evidence type="ECO:0000256" key="2">
    <source>
        <dbReference type="ARBA" id="ARBA00004225"/>
    </source>
</evidence>
<evidence type="ECO:0000256" key="4">
    <source>
        <dbReference type="ARBA" id="ARBA00004337"/>
    </source>
</evidence>
<dbReference type="Pfam" id="PF00005">
    <property type="entry name" value="ABC_tran"/>
    <property type="match status" value="1"/>
</dbReference>
<dbReference type="GO" id="GO:0031901">
    <property type="term" value="C:early endosome membrane"/>
    <property type="evidence" value="ECO:0007669"/>
    <property type="project" value="UniProtKB-SubCell"/>
</dbReference>
<evidence type="ECO:0000313" key="18">
    <source>
        <dbReference type="EMBL" id="JAP46782.1"/>
    </source>
</evidence>
<dbReference type="GO" id="GO:0005524">
    <property type="term" value="F:ATP binding"/>
    <property type="evidence" value="ECO:0007669"/>
    <property type="project" value="UniProtKB-KW"/>
</dbReference>
<keyword evidence="10" id="KW-0967">Endosome</keyword>
<feature type="transmembrane region" description="Helical" evidence="16">
    <location>
        <begin position="25"/>
        <end position="50"/>
    </location>
</feature>
<dbReference type="CDD" id="cd18581">
    <property type="entry name" value="ABC_6TM_ABCB6"/>
    <property type="match status" value="1"/>
</dbReference>
<accession>A0A0X3PF57</accession>
<proteinExistence type="predicted"/>
<dbReference type="SUPFAM" id="SSF90123">
    <property type="entry name" value="ABC transporter transmembrane region"/>
    <property type="match status" value="1"/>
</dbReference>
<keyword evidence="18" id="KW-0067">ATP-binding</keyword>
<feature type="transmembrane region" description="Helical" evidence="16">
    <location>
        <begin position="244"/>
        <end position="267"/>
    </location>
</feature>
<keyword evidence="11" id="KW-0496">Mitochondrion</keyword>
<evidence type="ECO:0000256" key="5">
    <source>
        <dbReference type="ARBA" id="ARBA00004477"/>
    </source>
</evidence>
<evidence type="ECO:0000256" key="9">
    <source>
        <dbReference type="ARBA" id="ARBA00022692"/>
    </source>
</evidence>
<dbReference type="InterPro" id="IPR011527">
    <property type="entry name" value="ABC1_TM_dom"/>
</dbReference>
<dbReference type="SUPFAM" id="SSF52540">
    <property type="entry name" value="P-loop containing nucleoside triphosphate hydrolases"/>
    <property type="match status" value="1"/>
</dbReference>
<feature type="transmembrane region" description="Helical" evidence="16">
    <location>
        <begin position="522"/>
        <end position="543"/>
    </location>
</feature>
<feature type="transmembrane region" description="Helical" evidence="16">
    <location>
        <begin position="307"/>
        <end position="331"/>
    </location>
</feature>
<feature type="domain" description="ABC transmembrane type-1" evidence="17">
    <location>
        <begin position="251"/>
        <end position="575"/>
    </location>
</feature>
<evidence type="ECO:0000256" key="10">
    <source>
        <dbReference type="ARBA" id="ARBA00022753"/>
    </source>
</evidence>
<evidence type="ECO:0000256" key="11">
    <source>
        <dbReference type="ARBA" id="ARBA00022787"/>
    </source>
</evidence>
<dbReference type="Pfam" id="PF00664">
    <property type="entry name" value="ABC_membrane"/>
    <property type="match status" value="1"/>
</dbReference>
<keyword evidence="12" id="KW-0256">Endoplasmic reticulum</keyword>
<keyword evidence="8" id="KW-1003">Cell membrane</keyword>
<dbReference type="PANTHER" id="PTHR24221:SF654">
    <property type="entry name" value="ATP-BINDING CASSETTE SUB-FAMILY B MEMBER 6"/>
    <property type="match status" value="1"/>
</dbReference>
<comment type="subcellular location">
    <subcellularLocation>
        <location evidence="6">Cell membrane</location>
        <topology evidence="6">Multi-pass membrane protein</topology>
    </subcellularLocation>
    <subcellularLocation>
        <location evidence="1">Early endosome membrane</location>
    </subcellularLocation>
    <subcellularLocation>
        <location evidence="5">Endoplasmic reticulum membrane</location>
        <topology evidence="5">Multi-pass membrane protein</topology>
    </subcellularLocation>
    <subcellularLocation>
        <location evidence="4">Endosome membrane</location>
        <topology evidence="4">Multi-pass membrane protein</topology>
    </subcellularLocation>
    <subcellularLocation>
        <location evidence="2">Mitochondrion membrane</location>
        <topology evidence="2">Multi-pass membrane protein</topology>
    </subcellularLocation>
    <subcellularLocation>
        <location evidence="3">Mitochondrion outer membrane</location>
    </subcellularLocation>
</comment>
<feature type="transmembrane region" description="Helical" evidence="16">
    <location>
        <begin position="177"/>
        <end position="195"/>
    </location>
</feature>
<keyword evidence="11" id="KW-1000">Mitochondrion outer membrane</keyword>
<keyword evidence="14 16" id="KW-1133">Transmembrane helix</keyword>
<dbReference type="Gene3D" id="1.20.1560.10">
    <property type="entry name" value="ABC transporter type 1, transmembrane domain"/>
    <property type="match status" value="1"/>
</dbReference>
<keyword evidence="18" id="KW-0547">Nucleotide-binding</keyword>
<name>A0A0X3PF57_SCHSO</name>
<sequence>MNSSYCPADQPINQFWINNGLNRCLFMTISASISIAISLLALCSHLYYVFKYPRVLNRQLRPLSYGYFFQITFGVLIPLIIIARLLFLAIENEEDGISLYGYAIFNAVLSPFSWILVVCMLALERQRLCPELFGRSHAFSLLLFWTLNFVLINMPLTSIGSAMWWWKLESFRDRVELVLWVVEYACVLVVFLLGFRAPGLPNYALLYENLTNEQRIEQPPLTRWQRFRKRCIFLLPFILPKRNYLIQLNIFLCTVILVSGRIVNLYVPILYKNVVNSLTPITKNNTPPHSDQPVQVTEFTNNNYLSYFYVLLVGPTGLIYRWDLILLYIGVRAIQGVGSSSSGLLGALQSQLWIPVDQFSSRTLGIHLFQHLHDQSMNWHLSRKTGAMLRIVDRGTSSISNILNYLLFNMIPTIVDIIVGIVYFITAFNFWYGLIVFITMLAYLVITVLITEWRTKFRRTMNNLDNVKSGVAVDSLLNFETVKYYTAESFEVNRYKKAVIDYQRASWQSSASLSLLNVTQSLIISLGLLIGTLLCAHAVVAGNLTLGDFVLFCTYVTQLYLPLNFFGTYYRMLQSSFVDLENMFELLEEHSKILDIPDATVLTVRGGKIEFQNVNFCYIAERPVLKNISFTVEPGKKLALVGQTGSGKSTVIRLLFRFYEPSGGRILIDDQDISKVKQKSLRQAIGVVPQKLHAIRTSSWGSALNDPGRQGHGTLQ</sequence>
<evidence type="ECO:0000256" key="14">
    <source>
        <dbReference type="ARBA" id="ARBA00022989"/>
    </source>
</evidence>
<dbReference type="PROSITE" id="PS50929">
    <property type="entry name" value="ABC_TM1F"/>
    <property type="match status" value="1"/>
</dbReference>
<evidence type="ECO:0000256" key="15">
    <source>
        <dbReference type="ARBA" id="ARBA00023136"/>
    </source>
</evidence>
<dbReference type="InterPro" id="IPR039421">
    <property type="entry name" value="Type_1_exporter"/>
</dbReference>
<evidence type="ECO:0000256" key="13">
    <source>
        <dbReference type="ARBA" id="ARBA00022967"/>
    </source>
</evidence>
<evidence type="ECO:0000256" key="12">
    <source>
        <dbReference type="ARBA" id="ARBA00022824"/>
    </source>
</evidence>
<feature type="transmembrane region" description="Helical" evidence="16">
    <location>
        <begin position="402"/>
        <end position="425"/>
    </location>
</feature>
<feature type="transmembrane region" description="Helical" evidence="16">
    <location>
        <begin position="549"/>
        <end position="570"/>
    </location>
</feature>
<feature type="transmembrane region" description="Helical" evidence="16">
    <location>
        <begin position="99"/>
        <end position="123"/>
    </location>
</feature>
<dbReference type="GO" id="GO:0005789">
    <property type="term" value="C:endoplasmic reticulum membrane"/>
    <property type="evidence" value="ECO:0007669"/>
    <property type="project" value="UniProtKB-SubCell"/>
</dbReference>
<keyword evidence="7" id="KW-0813">Transport</keyword>
<keyword evidence="15 16" id="KW-0472">Membrane</keyword>
<evidence type="ECO:0000256" key="3">
    <source>
        <dbReference type="ARBA" id="ARBA00004294"/>
    </source>
</evidence>
<evidence type="ECO:0000259" key="17">
    <source>
        <dbReference type="PROSITE" id="PS50929"/>
    </source>
</evidence>
<dbReference type="EMBL" id="GEEE01016443">
    <property type="protein sequence ID" value="JAP46782.1"/>
    <property type="molecule type" value="Transcribed_RNA"/>
</dbReference>
<evidence type="ECO:0000256" key="1">
    <source>
        <dbReference type="ARBA" id="ARBA00004146"/>
    </source>
</evidence>
<feature type="transmembrane region" description="Helical" evidence="16">
    <location>
        <begin position="143"/>
        <end position="165"/>
    </location>
</feature>
<keyword evidence="9 16" id="KW-0812">Transmembrane</keyword>
<dbReference type="GO" id="GO:0005886">
    <property type="term" value="C:plasma membrane"/>
    <property type="evidence" value="ECO:0007669"/>
    <property type="project" value="UniProtKB-SubCell"/>
</dbReference>
<organism evidence="18">
    <name type="scientific">Schistocephalus solidus</name>
    <name type="common">Tapeworm</name>
    <dbReference type="NCBI Taxonomy" id="70667"/>
    <lineage>
        <taxon>Eukaryota</taxon>
        <taxon>Metazoa</taxon>
        <taxon>Spiralia</taxon>
        <taxon>Lophotrochozoa</taxon>
        <taxon>Platyhelminthes</taxon>
        <taxon>Cestoda</taxon>
        <taxon>Eucestoda</taxon>
        <taxon>Diphyllobothriidea</taxon>
        <taxon>Diphyllobothriidae</taxon>
        <taxon>Schistocephalus</taxon>
    </lineage>
</organism>
<evidence type="ECO:0000256" key="7">
    <source>
        <dbReference type="ARBA" id="ARBA00022448"/>
    </source>
</evidence>
<evidence type="ECO:0000256" key="8">
    <source>
        <dbReference type="ARBA" id="ARBA00022475"/>
    </source>
</evidence>
<dbReference type="InterPro" id="IPR003439">
    <property type="entry name" value="ABC_transporter-like_ATP-bd"/>
</dbReference>
<dbReference type="GO" id="GO:0005774">
    <property type="term" value="C:vacuolar membrane"/>
    <property type="evidence" value="ECO:0007669"/>
    <property type="project" value="TreeGrafter"/>
</dbReference>
<feature type="transmembrane region" description="Helical" evidence="16">
    <location>
        <begin position="431"/>
        <end position="451"/>
    </location>
</feature>
<dbReference type="AlphaFoldDB" id="A0A0X3PF57"/>